<dbReference type="InterPro" id="IPR001478">
    <property type="entry name" value="PDZ"/>
</dbReference>
<name>A0A182SGD5_9DIPT</name>
<feature type="domain" description="DH" evidence="4">
    <location>
        <begin position="437"/>
        <end position="631"/>
    </location>
</feature>
<feature type="compositionally biased region" description="Low complexity" evidence="3">
    <location>
        <begin position="1083"/>
        <end position="1105"/>
    </location>
</feature>
<evidence type="ECO:0000313" key="7">
    <source>
        <dbReference type="EnsemblMetazoa" id="AMAM006243-PA"/>
    </source>
</evidence>
<dbReference type="Pfam" id="PF02196">
    <property type="entry name" value="RBD"/>
    <property type="match status" value="1"/>
</dbReference>
<dbReference type="InterPro" id="IPR001331">
    <property type="entry name" value="GDS_CDC24_CS"/>
</dbReference>
<feature type="compositionally biased region" description="Low complexity" evidence="3">
    <location>
        <begin position="908"/>
        <end position="919"/>
    </location>
</feature>
<dbReference type="PROSITE" id="PS50010">
    <property type="entry name" value="DH_2"/>
    <property type="match status" value="1"/>
</dbReference>
<sequence length="1406" mass="156272">MADLQQSVVTDADTRHQIQQQILQWEENLERLHCEQFRLRCYMASLQNGELPNPKSLLTHVSRPTKNTLNKLGVFTVSSFHAFICARSPSLLNNLLAGRGATKRRPPILSRSNSGSSRRSMQINSRDEPEKSYKVALPENTFATVYLREGMSVEEFLASACSRKNLNPMEHFVRVKKRRDMEDHNYFVPHRNDLIETYLHTHEVVEVCAKILYQVELQRTTLEQMWGFSVEAELIENADRQDELCCYVSRVEDKSVAMQNGVIKGDEIIVINGAIVSDLDMMYLESVLQEEQALCMMMRSSRTEPPDLVGIMRSTDDIIESLVCPPPPSDPPVISEEMISGLIVPAPGWRKEVYSPEVESSPAPSSNDPHLSAMDRSKPSSRTSSFEIENLLKSAEQVTGFCRSPQETRKSSPTGSVASSVSNVMLTPSRQLTDAEKLRKVILELVDTEKSYVKHLNNLLEYYLEPLKRETFLSNAEITALFGNIQEIVTFQRQFLNNLEEALDLEPDFHQLEHPSQFKNVLFAIGSAFLYYVNHFKLYSSFCASHSKAQKVLHPNEGNQALQEFLAARNPKQQHSSTLESFLIKPIQRILKYPLLLQQLRNLTDPNAAEHLHLVEALKGMEKVAEHINEMQRIHEEYGAIFDHLFRQHQKSCKQPIDLSPGDLLYYGGVEWLNISDFLGKIKKGLELHAMCFVFKSAVVFLCKERLRQKKKLMGVSSKNATNEVEIIRYQVLIPVTEVQVRASSAKDMDSHFLWELIHLRSQLQRRSEKVYVLSNSTAEFRNAFLKTIRQIIRESVRNMSIPSLKSMGGSTNSMTGVGNSSGNSQTLERPKQQPQIMQGSQTLGKPKKSKINQRHSSGNIDYDNTTSGSQEADDPPVPQYSGQFRMRSKTVGDVGGKRRASASTHPTTSTLSVGSTGSQARLIQSSHPPATYHPVLMKDLGKRLSPSSDKSVVEMFEPTAGPSATEKRPNQTNQADNAMDKHLKNLNLDSLIETDIVEYMENLKEKHLESEQTVQGSSDSTVPSQPGSVTPAVVASPPPLARSPPTSDTATATQTQQTVPMQHRTTVTSPPQISYSSSPNKSQPATTTESTSQQEIQSSSSGSGKSDDSCSEHTGEKPSPAGASKERLSSSEGDGGSQPEQRYTLSASSANSSPDGTLSPKLEKTKSPKRMKSVEREKSPIRIIKIKSPRNSIDIERHVRIEKSPDRARRASSPSAAAAGAGAPAKKASEGGILKKKQPNGGGIVGGILKRSSSPSVGSKPSESSDSTASKTDANLSSDYEQYQTATGNRCYLSLSSEYLGVEKDYPHIYQNTREEKVRRAKRSASVGSTERMRSMEGYESSCGYSPNTSFDASSVEGSKKRYSISSERSNNEYRKSYSRSSSPLNVYSRDVSPSRCYARGLSPQ</sequence>
<feature type="compositionally biased region" description="Polar residues" evidence="3">
    <location>
        <begin position="1344"/>
        <end position="1358"/>
    </location>
</feature>
<dbReference type="SMART" id="SM00228">
    <property type="entry name" value="PDZ"/>
    <property type="match status" value="1"/>
</dbReference>
<dbReference type="CDD" id="cd00160">
    <property type="entry name" value="RhoGEF"/>
    <property type="match status" value="1"/>
</dbReference>
<dbReference type="Pfam" id="PF23014">
    <property type="entry name" value="PH_Tiam1"/>
    <property type="match status" value="1"/>
</dbReference>
<evidence type="ECO:0000259" key="6">
    <source>
        <dbReference type="PROSITE" id="PS50898"/>
    </source>
</evidence>
<dbReference type="InterPro" id="IPR040655">
    <property type="entry name" value="TIAM1_CC-Ex"/>
</dbReference>
<keyword evidence="8" id="KW-1185">Reference proteome</keyword>
<dbReference type="PROSITE" id="PS50898">
    <property type="entry name" value="RBD"/>
    <property type="match status" value="1"/>
</dbReference>
<dbReference type="InterPro" id="IPR035899">
    <property type="entry name" value="DBL_dom_sf"/>
</dbReference>
<dbReference type="EnsemblMetazoa" id="AMAM006243-RA">
    <property type="protein sequence ID" value="AMAM006243-PA"/>
    <property type="gene ID" value="AMAM006243"/>
</dbReference>
<feature type="compositionally biased region" description="Polar residues" evidence="3">
    <location>
        <begin position="1139"/>
        <end position="1157"/>
    </location>
</feature>
<feature type="compositionally biased region" description="Basic and acidic residues" evidence="3">
    <location>
        <begin position="1106"/>
        <end position="1117"/>
    </location>
</feature>
<feature type="compositionally biased region" description="Polar residues" evidence="3">
    <location>
        <begin position="855"/>
        <end position="871"/>
    </location>
</feature>
<feature type="compositionally biased region" description="Polar residues" evidence="3">
    <location>
        <begin position="1269"/>
        <end position="1282"/>
    </location>
</feature>
<dbReference type="Proteomes" id="UP000075901">
    <property type="component" value="Unassembled WGS sequence"/>
</dbReference>
<dbReference type="FunFam" id="2.30.29.30:FF:000337">
    <property type="entry name" value="Protein still life, isoform SIF type"/>
    <property type="match status" value="1"/>
</dbReference>
<dbReference type="InterPro" id="IPR043537">
    <property type="entry name" value="Tiam1/Tiam2/Sif"/>
</dbReference>
<feature type="compositionally biased region" description="Basic and acidic residues" evidence="3">
    <location>
        <begin position="1162"/>
        <end position="1181"/>
    </location>
</feature>
<evidence type="ECO:0000256" key="3">
    <source>
        <dbReference type="SAM" id="MobiDB-lite"/>
    </source>
</evidence>
<dbReference type="Pfam" id="PF00621">
    <property type="entry name" value="RhoGEF"/>
    <property type="match status" value="1"/>
</dbReference>
<evidence type="ECO:0000256" key="1">
    <source>
        <dbReference type="ARBA" id="ARBA00022658"/>
    </source>
</evidence>
<keyword evidence="2" id="KW-0677">Repeat</keyword>
<feature type="compositionally biased region" description="Low complexity" evidence="3">
    <location>
        <begin position="355"/>
        <end position="366"/>
    </location>
</feature>
<feature type="region of interest" description="Disordered" evidence="3">
    <location>
        <begin position="102"/>
        <end position="130"/>
    </location>
</feature>
<dbReference type="InterPro" id="IPR000219">
    <property type="entry name" value="DH_dom"/>
</dbReference>
<dbReference type="PANTHER" id="PTHR46001:SF3">
    <property type="entry name" value="PROTEIN STILL LIFE, ISOFORM SIF TYPE 1"/>
    <property type="match status" value="1"/>
</dbReference>
<feature type="compositionally biased region" description="Low complexity" evidence="3">
    <location>
        <begin position="1027"/>
        <end position="1036"/>
    </location>
</feature>
<feature type="compositionally biased region" description="Low complexity" evidence="3">
    <location>
        <begin position="110"/>
        <end position="120"/>
    </location>
</feature>
<dbReference type="SUPFAM" id="SSF48065">
    <property type="entry name" value="DBL homology domain (DH-domain)"/>
    <property type="match status" value="1"/>
</dbReference>
<dbReference type="CDD" id="cd00136">
    <property type="entry name" value="PDZ_canonical"/>
    <property type="match status" value="1"/>
</dbReference>
<reference evidence="8" key="1">
    <citation type="submission" date="2013-09" db="EMBL/GenBank/DDBJ databases">
        <title>The Genome Sequence of Anopheles maculatus species B.</title>
        <authorList>
            <consortium name="The Broad Institute Genomics Platform"/>
            <person name="Neafsey D.E."/>
            <person name="Besansky N."/>
            <person name="Howell P."/>
            <person name="Walton C."/>
            <person name="Young S.K."/>
            <person name="Zeng Q."/>
            <person name="Gargeya S."/>
            <person name="Fitzgerald M."/>
            <person name="Haas B."/>
            <person name="Abouelleil A."/>
            <person name="Allen A.W."/>
            <person name="Alvarado L."/>
            <person name="Arachchi H.M."/>
            <person name="Berlin A.M."/>
            <person name="Chapman S.B."/>
            <person name="Gainer-Dewar J."/>
            <person name="Goldberg J."/>
            <person name="Griggs A."/>
            <person name="Gujja S."/>
            <person name="Hansen M."/>
            <person name="Howarth C."/>
            <person name="Imamovic A."/>
            <person name="Ireland A."/>
            <person name="Larimer J."/>
            <person name="McCowan C."/>
            <person name="Murphy C."/>
            <person name="Pearson M."/>
            <person name="Poon T.W."/>
            <person name="Priest M."/>
            <person name="Roberts A."/>
            <person name="Saif S."/>
            <person name="Shea T."/>
            <person name="Sisk P."/>
            <person name="Sykes S."/>
            <person name="Wortman J."/>
            <person name="Nusbaum C."/>
            <person name="Birren B."/>
        </authorList>
    </citation>
    <scope>NUCLEOTIDE SEQUENCE [LARGE SCALE GENOMIC DNA]</scope>
    <source>
        <strain evidence="8">maculatus3</strain>
    </source>
</reference>
<keyword evidence="1" id="KW-0344">Guanine-nucleotide releasing factor</keyword>
<dbReference type="PANTHER" id="PTHR46001">
    <property type="entry name" value="TIAM (MAMMALIAN TUMOR INVASION AND METASTASIS FACTOR) HOMOLOG"/>
    <property type="match status" value="1"/>
</dbReference>
<accession>A0A182SGD5</accession>
<evidence type="ECO:0000259" key="4">
    <source>
        <dbReference type="PROSITE" id="PS50010"/>
    </source>
</evidence>
<dbReference type="InterPro" id="IPR003116">
    <property type="entry name" value="RBD_dom"/>
</dbReference>
<evidence type="ECO:0000313" key="8">
    <source>
        <dbReference type="Proteomes" id="UP000075901"/>
    </source>
</evidence>
<dbReference type="PROSITE" id="PS00741">
    <property type="entry name" value="DH_1"/>
    <property type="match status" value="1"/>
</dbReference>
<dbReference type="CDD" id="cd01255">
    <property type="entry name" value="PH2_Tiam1_2"/>
    <property type="match status" value="1"/>
</dbReference>
<dbReference type="Gene3D" id="2.30.29.30">
    <property type="entry name" value="Pleckstrin-homology domain (PH domain)/Phosphotyrosine-binding domain (PTB)"/>
    <property type="match status" value="1"/>
</dbReference>
<proteinExistence type="predicted"/>
<feature type="compositionally biased region" description="Low complexity" evidence="3">
    <location>
        <begin position="1253"/>
        <end position="1268"/>
    </location>
</feature>
<dbReference type="Pfam" id="PF18385">
    <property type="entry name" value="Tiam_CC_Ex"/>
    <property type="match status" value="1"/>
</dbReference>
<feature type="compositionally biased region" description="Basic and acidic residues" evidence="3">
    <location>
        <begin position="1305"/>
        <end position="1319"/>
    </location>
</feature>
<dbReference type="Gene3D" id="6.10.140.680">
    <property type="match status" value="1"/>
</dbReference>
<feature type="domain" description="PDZ" evidence="5">
    <location>
        <begin position="214"/>
        <end position="290"/>
    </location>
</feature>
<dbReference type="Gene3D" id="2.30.42.10">
    <property type="match status" value="1"/>
</dbReference>
<feature type="compositionally biased region" description="Polar residues" evidence="3">
    <location>
        <begin position="803"/>
        <end position="844"/>
    </location>
</feature>
<dbReference type="InterPro" id="IPR036034">
    <property type="entry name" value="PDZ_sf"/>
</dbReference>
<protein>
    <recommendedName>
        <fullName evidence="9">DH domain-containing protein</fullName>
    </recommendedName>
</protein>
<dbReference type="GO" id="GO:0005085">
    <property type="term" value="F:guanyl-nucleotide exchange factor activity"/>
    <property type="evidence" value="ECO:0007669"/>
    <property type="project" value="UniProtKB-KW"/>
</dbReference>
<dbReference type="SUPFAM" id="SSF50729">
    <property type="entry name" value="PH domain-like"/>
    <property type="match status" value="1"/>
</dbReference>
<feature type="region of interest" description="Disordered" evidence="3">
    <location>
        <begin position="1008"/>
        <end position="1282"/>
    </location>
</feature>
<dbReference type="GO" id="GO:0007264">
    <property type="term" value="P:small GTPase-mediated signal transduction"/>
    <property type="evidence" value="ECO:0007669"/>
    <property type="project" value="InterPro"/>
</dbReference>
<dbReference type="SMART" id="SM00325">
    <property type="entry name" value="RhoGEF"/>
    <property type="match status" value="1"/>
</dbReference>
<organism evidence="7 8">
    <name type="scientific">Anopheles maculatus</name>
    <dbReference type="NCBI Taxonomy" id="74869"/>
    <lineage>
        <taxon>Eukaryota</taxon>
        <taxon>Metazoa</taxon>
        <taxon>Ecdysozoa</taxon>
        <taxon>Arthropoda</taxon>
        <taxon>Hexapoda</taxon>
        <taxon>Insecta</taxon>
        <taxon>Pterygota</taxon>
        <taxon>Neoptera</taxon>
        <taxon>Endopterygota</taxon>
        <taxon>Diptera</taxon>
        <taxon>Nematocera</taxon>
        <taxon>Culicoidea</taxon>
        <taxon>Culicidae</taxon>
        <taxon>Anophelinae</taxon>
        <taxon>Anopheles</taxon>
        <taxon>Anopheles maculatus group</taxon>
    </lineage>
</organism>
<dbReference type="InterPro" id="IPR055230">
    <property type="entry name" value="PH_Tiam1/2"/>
</dbReference>
<feature type="domain" description="RBD" evidence="6">
    <location>
        <begin position="131"/>
        <end position="198"/>
    </location>
</feature>
<dbReference type="Gene3D" id="1.20.900.10">
    <property type="entry name" value="Dbl homology (DH) domain"/>
    <property type="match status" value="1"/>
</dbReference>
<dbReference type="SUPFAM" id="SSF50156">
    <property type="entry name" value="PDZ domain-like"/>
    <property type="match status" value="1"/>
</dbReference>
<feature type="region of interest" description="Disordered" evidence="3">
    <location>
        <begin position="1305"/>
        <end position="1406"/>
    </location>
</feature>
<feature type="compositionally biased region" description="Polar residues" evidence="3">
    <location>
        <begin position="1012"/>
        <end position="1026"/>
    </location>
</feature>
<feature type="compositionally biased region" description="Low complexity" evidence="3">
    <location>
        <begin position="1044"/>
        <end position="1059"/>
    </location>
</feature>
<evidence type="ECO:0000256" key="2">
    <source>
        <dbReference type="ARBA" id="ARBA00022737"/>
    </source>
</evidence>
<feature type="compositionally biased region" description="Low complexity" evidence="3">
    <location>
        <begin position="1212"/>
        <end position="1227"/>
    </location>
</feature>
<evidence type="ECO:0008006" key="9">
    <source>
        <dbReference type="Google" id="ProtNLM"/>
    </source>
</evidence>
<feature type="compositionally biased region" description="Polar residues" evidence="3">
    <location>
        <begin position="1060"/>
        <end position="1082"/>
    </location>
</feature>
<dbReference type="SMART" id="SM00455">
    <property type="entry name" value="RBD"/>
    <property type="match status" value="1"/>
</dbReference>
<reference evidence="7" key="2">
    <citation type="submission" date="2020-05" db="UniProtKB">
        <authorList>
            <consortium name="EnsemblMetazoa"/>
        </authorList>
    </citation>
    <scope>IDENTIFICATION</scope>
    <source>
        <strain evidence="7">maculatus3</strain>
    </source>
</reference>
<feature type="region of interest" description="Disordered" evidence="3">
    <location>
        <begin position="355"/>
        <end position="385"/>
    </location>
</feature>
<feature type="compositionally biased region" description="Basic and acidic residues" evidence="3">
    <location>
        <begin position="1194"/>
        <end position="1210"/>
    </location>
</feature>
<evidence type="ECO:0000259" key="5">
    <source>
        <dbReference type="PROSITE" id="PS50106"/>
    </source>
</evidence>
<dbReference type="VEuPathDB" id="VectorBase:AMAM006243"/>
<dbReference type="InterPro" id="IPR011993">
    <property type="entry name" value="PH-like_dom_sf"/>
</dbReference>
<feature type="region of interest" description="Disordered" evidence="3">
    <location>
        <begin position="803"/>
        <end position="922"/>
    </location>
</feature>
<dbReference type="PROSITE" id="PS50106">
    <property type="entry name" value="PDZ"/>
    <property type="match status" value="1"/>
</dbReference>